<organism evidence="1">
    <name type="scientific">marine sediment metagenome</name>
    <dbReference type="NCBI Taxonomy" id="412755"/>
    <lineage>
        <taxon>unclassified sequences</taxon>
        <taxon>metagenomes</taxon>
        <taxon>ecological metagenomes</taxon>
    </lineage>
</organism>
<comment type="caution">
    <text evidence="1">The sequence shown here is derived from an EMBL/GenBank/DDBJ whole genome shotgun (WGS) entry which is preliminary data.</text>
</comment>
<gene>
    <name evidence="1" type="ORF">LCGC14_0273900</name>
</gene>
<dbReference type="EMBL" id="LAZR01000153">
    <property type="protein sequence ID" value="KKN85978.1"/>
    <property type="molecule type" value="Genomic_DNA"/>
</dbReference>
<proteinExistence type="predicted"/>
<name>A0A0F9X3A2_9ZZZZ</name>
<accession>A0A0F9X3A2</accession>
<reference evidence="1" key="1">
    <citation type="journal article" date="2015" name="Nature">
        <title>Complex archaea that bridge the gap between prokaryotes and eukaryotes.</title>
        <authorList>
            <person name="Spang A."/>
            <person name="Saw J.H."/>
            <person name="Jorgensen S.L."/>
            <person name="Zaremba-Niedzwiedzka K."/>
            <person name="Martijn J."/>
            <person name="Lind A.E."/>
            <person name="van Eijk R."/>
            <person name="Schleper C."/>
            <person name="Guy L."/>
            <person name="Ettema T.J."/>
        </authorList>
    </citation>
    <scope>NUCLEOTIDE SEQUENCE</scope>
</reference>
<sequence>MADPNETAIILNVVDAVDKCDTLPEVIAALVGAANDLGAFKNIGTWELESHPEHGIVRLVRKSDNRGN</sequence>
<protein>
    <submittedName>
        <fullName evidence="1">Uncharacterized protein</fullName>
    </submittedName>
</protein>
<dbReference type="AlphaFoldDB" id="A0A0F9X3A2"/>
<evidence type="ECO:0000313" key="1">
    <source>
        <dbReference type="EMBL" id="KKN85978.1"/>
    </source>
</evidence>